<dbReference type="GO" id="GO:0008270">
    <property type="term" value="F:zinc ion binding"/>
    <property type="evidence" value="ECO:0007669"/>
    <property type="project" value="InterPro"/>
</dbReference>
<evidence type="ECO:0000256" key="14">
    <source>
        <dbReference type="SAM" id="MobiDB-lite"/>
    </source>
</evidence>
<dbReference type="Gene3D" id="1.10.340.30">
    <property type="entry name" value="Hypothetical protein, domain 2"/>
    <property type="match status" value="1"/>
</dbReference>
<evidence type="ECO:0000256" key="7">
    <source>
        <dbReference type="ARBA" id="ARBA00022763"/>
    </source>
</evidence>
<keyword evidence="13" id="KW-0234">DNA repair</keyword>
<dbReference type="RefSeq" id="WP_196413483.1">
    <property type="nucleotide sequence ID" value="NZ_JADQTO010000004.1"/>
</dbReference>
<evidence type="ECO:0000256" key="13">
    <source>
        <dbReference type="ARBA" id="ARBA00023204"/>
    </source>
</evidence>
<evidence type="ECO:0000256" key="1">
    <source>
        <dbReference type="ARBA" id="ARBA00000086"/>
    </source>
</evidence>
<keyword evidence="5" id="KW-0808">Transferase</keyword>
<gene>
    <name evidence="16" type="ORF">I4J89_09390</name>
</gene>
<dbReference type="PANTHER" id="PTHR43003:SF13">
    <property type="entry name" value="DNA-3-METHYLADENINE GLYCOSYLASE 2"/>
    <property type="match status" value="1"/>
</dbReference>
<organism evidence="16 17">
    <name type="scientific">Actinoplanes aureus</name>
    <dbReference type="NCBI Taxonomy" id="2792083"/>
    <lineage>
        <taxon>Bacteria</taxon>
        <taxon>Bacillati</taxon>
        <taxon>Actinomycetota</taxon>
        <taxon>Actinomycetes</taxon>
        <taxon>Micromonosporales</taxon>
        <taxon>Micromonosporaceae</taxon>
        <taxon>Actinoplanes</taxon>
    </lineage>
</organism>
<evidence type="ECO:0000313" key="16">
    <source>
        <dbReference type="EMBL" id="MBG0561674.1"/>
    </source>
</evidence>
<dbReference type="Pfam" id="PF06029">
    <property type="entry name" value="AlkA_N"/>
    <property type="match status" value="1"/>
</dbReference>
<keyword evidence="11" id="KW-0010">Activator</keyword>
<dbReference type="Gene3D" id="1.10.1670.10">
    <property type="entry name" value="Helix-hairpin-Helix base-excision DNA repair enzymes (C-terminal)"/>
    <property type="match status" value="1"/>
</dbReference>
<dbReference type="GO" id="GO:0003700">
    <property type="term" value="F:DNA-binding transcription factor activity"/>
    <property type="evidence" value="ECO:0007669"/>
    <property type="project" value="InterPro"/>
</dbReference>
<evidence type="ECO:0000256" key="12">
    <source>
        <dbReference type="ARBA" id="ARBA00023163"/>
    </source>
</evidence>
<evidence type="ECO:0000256" key="10">
    <source>
        <dbReference type="ARBA" id="ARBA00023125"/>
    </source>
</evidence>
<feature type="region of interest" description="Disordered" evidence="14">
    <location>
        <begin position="346"/>
        <end position="370"/>
    </location>
</feature>
<reference evidence="16" key="1">
    <citation type="submission" date="2020-11" db="EMBL/GenBank/DDBJ databases">
        <title>Isolation and identification of active actinomycetes.</title>
        <authorList>
            <person name="Sun X."/>
        </authorList>
    </citation>
    <scope>NUCLEOTIDE SEQUENCE</scope>
    <source>
        <strain evidence="16">NEAU-A11</strain>
    </source>
</reference>
<dbReference type="SUPFAM" id="SSF48150">
    <property type="entry name" value="DNA-glycosylase"/>
    <property type="match status" value="1"/>
</dbReference>
<keyword evidence="12" id="KW-0804">Transcription</keyword>
<dbReference type="InterPro" id="IPR023170">
    <property type="entry name" value="HhH_base_excis_C"/>
</dbReference>
<evidence type="ECO:0000256" key="6">
    <source>
        <dbReference type="ARBA" id="ARBA00022723"/>
    </source>
</evidence>
<dbReference type="InterPro" id="IPR051912">
    <property type="entry name" value="Alkylbase_DNA_Glycosylase/TA"/>
</dbReference>
<dbReference type="SMART" id="SM00342">
    <property type="entry name" value="HTH_ARAC"/>
    <property type="match status" value="1"/>
</dbReference>
<evidence type="ECO:0000256" key="5">
    <source>
        <dbReference type="ARBA" id="ARBA00022679"/>
    </source>
</evidence>
<dbReference type="Pfam" id="PF12833">
    <property type="entry name" value="HTH_18"/>
    <property type="match status" value="1"/>
</dbReference>
<dbReference type="GO" id="GO:0005737">
    <property type="term" value="C:cytoplasm"/>
    <property type="evidence" value="ECO:0007669"/>
    <property type="project" value="TreeGrafter"/>
</dbReference>
<dbReference type="Proteomes" id="UP000598146">
    <property type="component" value="Unassembled WGS sequence"/>
</dbReference>
<dbReference type="InterPro" id="IPR004026">
    <property type="entry name" value="Ada_DNA_repair_Zn-bd"/>
</dbReference>
<keyword evidence="4" id="KW-0489">Methyltransferase</keyword>
<evidence type="ECO:0000256" key="11">
    <source>
        <dbReference type="ARBA" id="ARBA00023159"/>
    </source>
</evidence>
<dbReference type="GO" id="GO:0006285">
    <property type="term" value="P:base-excision repair, AP site formation"/>
    <property type="evidence" value="ECO:0007669"/>
    <property type="project" value="TreeGrafter"/>
</dbReference>
<dbReference type="PANTHER" id="PTHR43003">
    <property type="entry name" value="DNA-3-METHYLADENINE GLYCOSYLASE"/>
    <property type="match status" value="1"/>
</dbReference>
<proteinExistence type="predicted"/>
<keyword evidence="10" id="KW-0238">DNA-binding</keyword>
<evidence type="ECO:0000256" key="8">
    <source>
        <dbReference type="ARBA" id="ARBA00022833"/>
    </source>
</evidence>
<dbReference type="SUPFAM" id="SSF55945">
    <property type="entry name" value="TATA-box binding protein-like"/>
    <property type="match status" value="1"/>
</dbReference>
<dbReference type="SUPFAM" id="SSF57884">
    <property type="entry name" value="Ada DNA repair protein, N-terminal domain (N-Ada 10)"/>
    <property type="match status" value="1"/>
</dbReference>
<dbReference type="Gene3D" id="3.30.310.20">
    <property type="entry name" value="DNA-3-methyladenine glycosylase AlkA, N-terminal domain"/>
    <property type="match status" value="1"/>
</dbReference>
<dbReference type="SUPFAM" id="SSF46689">
    <property type="entry name" value="Homeodomain-like"/>
    <property type="match status" value="1"/>
</dbReference>
<protein>
    <recommendedName>
        <fullName evidence="3">DNA-3-methyladenine glycosylase II</fullName>
        <ecNumber evidence="3">3.2.2.21</ecNumber>
    </recommendedName>
</protein>
<dbReference type="Gene3D" id="1.10.10.60">
    <property type="entry name" value="Homeodomain-like"/>
    <property type="match status" value="1"/>
</dbReference>
<evidence type="ECO:0000256" key="9">
    <source>
        <dbReference type="ARBA" id="ARBA00023015"/>
    </source>
</evidence>
<name>A0A931G0S2_9ACTN</name>
<dbReference type="CDD" id="cd00056">
    <property type="entry name" value="ENDO3c"/>
    <property type="match status" value="1"/>
</dbReference>
<keyword evidence="9" id="KW-0805">Transcription regulation</keyword>
<dbReference type="Pfam" id="PF02805">
    <property type="entry name" value="Ada_Zn_binding"/>
    <property type="match status" value="1"/>
</dbReference>
<dbReference type="SMART" id="SM01009">
    <property type="entry name" value="AlkA_N"/>
    <property type="match status" value="1"/>
</dbReference>
<keyword evidence="7" id="KW-0227">DNA damage</keyword>
<dbReference type="Gene3D" id="3.40.10.10">
    <property type="entry name" value="DNA Methylphosphotriester Repair Domain"/>
    <property type="match status" value="1"/>
</dbReference>
<dbReference type="SMART" id="SM00478">
    <property type="entry name" value="ENDO3c"/>
    <property type="match status" value="1"/>
</dbReference>
<dbReference type="EC" id="3.2.2.21" evidence="3"/>
<dbReference type="GO" id="GO:0032131">
    <property type="term" value="F:alkylated DNA binding"/>
    <property type="evidence" value="ECO:0007669"/>
    <property type="project" value="TreeGrafter"/>
</dbReference>
<sequence length="494" mass="52752">MELDFERCYRAVDSRDQRFDGCFYTAVKTTGIYCRPSCPAVTPKRENVTFHPSAAAAQRAGFRACRRCRPDAAPGSPEWDTRADTVGRAMRLISDGVVDREGVSGLASRLGYTERHLNRMLTAELGAGPLALARAQRAQTARILVETTDLGLADIAFAAGFGSVRQFNDTMLEVYAGSPSQLREKRPVGRSEAGVINLRLAYRPPLHAASLLEFLGARTLPGVDELDGDTYRRGMLLPHGSASIALRPGERWVHATLRLSDVRDLAPAVARCRRLLDLDADPVAVDAMLGGDPALAAVVRDEPGVRVPRAVDGFEMAVRAVVGQQVSVAGARTTLHRILRAADAADAAGGRAEGPSPSPESSSSAAAGPLTGFPAAETVAALPDSAFGMPAARRATIRALAEAVADGKLDLEPGTDRAETIARLTELPGIGPWTAGYVAMRATGDPDVFLETDLAARRGAAALGLPDTPRSLARHAERWRPWRSYALIRLWRAA</sequence>
<dbReference type="GO" id="GO:0006307">
    <property type="term" value="P:DNA alkylation repair"/>
    <property type="evidence" value="ECO:0007669"/>
    <property type="project" value="TreeGrafter"/>
</dbReference>
<dbReference type="InterPro" id="IPR037046">
    <property type="entry name" value="AlkA_N_sf"/>
</dbReference>
<dbReference type="FunFam" id="3.40.10.10:FF:000001">
    <property type="entry name" value="DNA-3-methyladenine glycosylase 2"/>
    <property type="match status" value="1"/>
</dbReference>
<evidence type="ECO:0000256" key="4">
    <source>
        <dbReference type="ARBA" id="ARBA00022603"/>
    </source>
</evidence>
<feature type="domain" description="HTH araC/xylS-type" evidence="15">
    <location>
        <begin position="87"/>
        <end position="185"/>
    </location>
</feature>
<dbReference type="InterPro" id="IPR011257">
    <property type="entry name" value="DNA_glycosylase"/>
</dbReference>
<dbReference type="GO" id="GO:0043916">
    <property type="term" value="F:DNA-7-methylguanine glycosylase activity"/>
    <property type="evidence" value="ECO:0007669"/>
    <property type="project" value="TreeGrafter"/>
</dbReference>
<dbReference type="InterPro" id="IPR018060">
    <property type="entry name" value="HTH_AraC"/>
</dbReference>
<dbReference type="GO" id="GO:0043565">
    <property type="term" value="F:sequence-specific DNA binding"/>
    <property type="evidence" value="ECO:0007669"/>
    <property type="project" value="InterPro"/>
</dbReference>
<comment type="catalytic activity">
    <reaction evidence="1">
        <text>Hydrolysis of alkylated DNA, releasing 3-methyladenine, 3-methylguanine, 7-methylguanine and 7-methyladenine.</text>
        <dbReference type="EC" id="3.2.2.21"/>
    </reaction>
</comment>
<dbReference type="InterPro" id="IPR009057">
    <property type="entry name" value="Homeodomain-like_sf"/>
</dbReference>
<dbReference type="PROSITE" id="PS01124">
    <property type="entry name" value="HTH_ARAC_FAMILY_2"/>
    <property type="match status" value="1"/>
</dbReference>
<evidence type="ECO:0000313" key="17">
    <source>
        <dbReference type="Proteomes" id="UP000598146"/>
    </source>
</evidence>
<feature type="compositionally biased region" description="Low complexity" evidence="14">
    <location>
        <begin position="346"/>
        <end position="369"/>
    </location>
</feature>
<dbReference type="GO" id="GO:0032259">
    <property type="term" value="P:methylation"/>
    <property type="evidence" value="ECO:0007669"/>
    <property type="project" value="UniProtKB-KW"/>
</dbReference>
<dbReference type="InterPro" id="IPR003265">
    <property type="entry name" value="HhH-GPD_domain"/>
</dbReference>
<evidence type="ECO:0000259" key="15">
    <source>
        <dbReference type="PROSITE" id="PS01124"/>
    </source>
</evidence>
<comment type="caution">
    <text evidence="16">The sequence shown here is derived from an EMBL/GenBank/DDBJ whole genome shotgun (WGS) entry which is preliminary data.</text>
</comment>
<evidence type="ECO:0000256" key="3">
    <source>
        <dbReference type="ARBA" id="ARBA00012000"/>
    </source>
</evidence>
<dbReference type="GO" id="GO:0032993">
    <property type="term" value="C:protein-DNA complex"/>
    <property type="evidence" value="ECO:0007669"/>
    <property type="project" value="TreeGrafter"/>
</dbReference>
<dbReference type="EMBL" id="JADQTO010000004">
    <property type="protein sequence ID" value="MBG0561674.1"/>
    <property type="molecule type" value="Genomic_DNA"/>
</dbReference>
<keyword evidence="17" id="KW-1185">Reference proteome</keyword>
<keyword evidence="6" id="KW-0479">Metal-binding</keyword>
<comment type="cofactor">
    <cofactor evidence="2">
        <name>Zn(2+)</name>
        <dbReference type="ChEBI" id="CHEBI:29105"/>
    </cofactor>
</comment>
<dbReference type="InterPro" id="IPR010316">
    <property type="entry name" value="AlkA_N"/>
</dbReference>
<dbReference type="InterPro" id="IPR035451">
    <property type="entry name" value="Ada-like_dom_sf"/>
</dbReference>
<dbReference type="GO" id="GO:0008168">
    <property type="term" value="F:methyltransferase activity"/>
    <property type="evidence" value="ECO:0007669"/>
    <property type="project" value="UniProtKB-KW"/>
</dbReference>
<evidence type="ECO:0000256" key="2">
    <source>
        <dbReference type="ARBA" id="ARBA00001947"/>
    </source>
</evidence>
<dbReference type="AlphaFoldDB" id="A0A931G0S2"/>
<keyword evidence="8" id="KW-0862">Zinc</keyword>
<dbReference type="GO" id="GO:0008725">
    <property type="term" value="F:DNA-3-methyladenine glycosylase activity"/>
    <property type="evidence" value="ECO:0007669"/>
    <property type="project" value="TreeGrafter"/>
</dbReference>
<accession>A0A931G0S2</accession>